<dbReference type="EMBL" id="OZ037952">
    <property type="protein sequence ID" value="CAL1716178.1"/>
    <property type="molecule type" value="Genomic_DNA"/>
</dbReference>
<reference evidence="3" key="1">
    <citation type="submission" date="2024-04" db="EMBL/GenBank/DDBJ databases">
        <authorList>
            <person name="Shaw F."/>
            <person name="Minotto A."/>
        </authorList>
    </citation>
    <scope>NUCLEOTIDE SEQUENCE [LARGE SCALE GENOMIC DNA]</scope>
</reference>
<organism evidence="2 3">
    <name type="scientific">Somion occarium</name>
    <dbReference type="NCBI Taxonomy" id="3059160"/>
    <lineage>
        <taxon>Eukaryota</taxon>
        <taxon>Fungi</taxon>
        <taxon>Dikarya</taxon>
        <taxon>Basidiomycota</taxon>
        <taxon>Agaricomycotina</taxon>
        <taxon>Agaricomycetes</taxon>
        <taxon>Polyporales</taxon>
        <taxon>Cerrenaceae</taxon>
        <taxon>Somion</taxon>
    </lineage>
</organism>
<dbReference type="SUPFAM" id="SSF51445">
    <property type="entry name" value="(Trans)glycosidases"/>
    <property type="match status" value="1"/>
</dbReference>
<dbReference type="Gene3D" id="3.20.20.80">
    <property type="entry name" value="Glycosidases"/>
    <property type="match status" value="1"/>
</dbReference>
<proteinExistence type="predicted"/>
<sequence length="563" mass="61528">MCPGDMRPNLFRYASERGTVQLKGFARLQLFTNALVVNDRLVIFQCKMLLVTLTFAVLLLRAAVDAAETVVLPPISVKPSNASQVLDPRLASFSIEFSYMTSFGGNKTNPNTLTRELMQRLVERTGVGPDVRPGGITIDSSVYSSTAPALVLDESPAGGIFRTTFGPAWYESLEAFPDSSLIVVTVNLGNDTIQFARDEIQAAIEHIGWKRIRAFELGNEPDHYPGGSRPPQWSSSDYTAQYLGWTAFLSRNLSLPSHIFQAGGFVDTWSTKDIIDEGVDTTGSVKLFAQHTYQYSTCDPARNTIATLPNLVNHQNITAYLSQWKLQVAAAKSVGKEFVVGEYNSVSCSGKENVTNTFGQALWLADTILFAGSMDISRMYLHQGATLVLQSSQQANTPGFSWYDLWYPVPTDRYGSARASPSFVAYLLIAETIGSSNQSHIALLPSISSHPQFAAYAVWDPATRASDVARLVLLNLATRIITSTEEEKEAIAVTVDLSPYVRENQHATMKRMTALGLDSTDSRTATWAGQSYENGTASGVEVIESLDEGKVTVQGSEGVLVFF</sequence>
<name>A0ABP1E823_9APHY</name>
<dbReference type="Proteomes" id="UP001497453">
    <property type="component" value="Chromosome 9"/>
</dbReference>
<evidence type="ECO:0000259" key="1">
    <source>
        <dbReference type="Pfam" id="PF16862"/>
    </source>
</evidence>
<dbReference type="InterPro" id="IPR052974">
    <property type="entry name" value="GH79_Enzymes"/>
</dbReference>
<evidence type="ECO:0000313" key="3">
    <source>
        <dbReference type="Proteomes" id="UP001497453"/>
    </source>
</evidence>
<dbReference type="PANTHER" id="PTHR36183">
    <property type="entry name" value="BETA-GLUCURONIDASE"/>
    <property type="match status" value="1"/>
</dbReference>
<dbReference type="Pfam" id="PF16862">
    <property type="entry name" value="Glyco_hydro_79C"/>
    <property type="match status" value="1"/>
</dbReference>
<dbReference type="InterPro" id="IPR017853">
    <property type="entry name" value="GH"/>
</dbReference>
<evidence type="ECO:0000313" key="2">
    <source>
        <dbReference type="EMBL" id="CAL1716178.1"/>
    </source>
</evidence>
<dbReference type="PANTHER" id="PTHR36183:SF2">
    <property type="entry name" value="BETA-GLUCURONIDASE C-TERMINAL DOMAIN-CONTAINING PROTEIN"/>
    <property type="match status" value="1"/>
</dbReference>
<feature type="domain" description="Beta-glucuronidase C-terminal" evidence="1">
    <location>
        <begin position="455"/>
        <end position="560"/>
    </location>
</feature>
<accession>A0ABP1E823</accession>
<keyword evidence="3" id="KW-1185">Reference proteome</keyword>
<gene>
    <name evidence="2" type="ORF">GFSPODELE1_LOCUS10629</name>
</gene>
<dbReference type="InterPro" id="IPR031728">
    <property type="entry name" value="GlcAase_C"/>
</dbReference>
<protein>
    <recommendedName>
        <fullName evidence="1">Beta-glucuronidase C-terminal domain-containing protein</fullName>
    </recommendedName>
</protein>